<feature type="region of interest" description="Disordered" evidence="1">
    <location>
        <begin position="292"/>
        <end position="323"/>
    </location>
</feature>
<evidence type="ECO:0000313" key="2">
    <source>
        <dbReference type="EMBL" id="CEM26391.1"/>
    </source>
</evidence>
<feature type="region of interest" description="Disordered" evidence="1">
    <location>
        <begin position="520"/>
        <end position="606"/>
    </location>
</feature>
<feature type="compositionally biased region" description="Polar residues" evidence="1">
    <location>
        <begin position="302"/>
        <end position="314"/>
    </location>
</feature>
<feature type="region of interest" description="Disordered" evidence="1">
    <location>
        <begin position="20"/>
        <end position="51"/>
    </location>
</feature>
<feature type="compositionally biased region" description="Basic and acidic residues" evidence="1">
    <location>
        <begin position="547"/>
        <end position="557"/>
    </location>
</feature>
<dbReference type="EMBL" id="CDMZ01001053">
    <property type="protein sequence ID" value="CEM26391.1"/>
    <property type="molecule type" value="Genomic_DNA"/>
</dbReference>
<dbReference type="AlphaFoldDB" id="A0A0G4GB82"/>
<feature type="compositionally biased region" description="Basic and acidic residues" evidence="1">
    <location>
        <begin position="20"/>
        <end position="39"/>
    </location>
</feature>
<proteinExistence type="predicted"/>
<sequence length="606" mass="62965">MRLTQHMTDLALFEAMETPHEAVKGKGKEGKGKALDMRRKQGSADGDVKGNRGVMSRLLALASALEAGPRGGSGTEGEGDSGSMVSALESAMAAALGPSGGVLSLTDSDSLHTGPEPDIVSVVSVAVSPSGSPKRDGKGKRPGRIVSAAAAVLGSVPSRQRSPKSPKNNASPQKVVRTTTTVISPPPLRFPPPPLLLPAPLPIRIPPTVSVTRVSPPPPPLLSPHTVTVTTPPPPPLRIIHTAPSVSVATPPRRVSAVSPPPPPPICISPGGFSPPPPPPLCILSPSVPQLSPASAAAPKETATQPAVSSTVRVSSPEPPRTVVRNNPAVFSFSSSNQPTFSPPVRVICSPPPVIYANPPPATSILTTPLVRPAPPPLISKTILCCTPPTATSPLLPQQLTPVTTIYEGPPQLTPVLRPHTPPAPCIQPLLSTTMPKSPVSPKSAAALLRERNLREREVALLKEVRRDHALLASAPQPTASDTAGPGPSSGTDSSCLSMRARATVTATASAVSVCLSRDDLERRRPPADSVRKSPKNRKGSPVMSLLREEVRGRTEGLPRAPLPMMPVESLERSLSMKPPGPGGPRKGKRHCRVVPGRKIGPTGRP</sequence>
<accession>A0A0G4GB82</accession>
<feature type="compositionally biased region" description="Polar residues" evidence="1">
    <location>
        <begin position="157"/>
        <end position="176"/>
    </location>
</feature>
<organism evidence="2">
    <name type="scientific">Chromera velia CCMP2878</name>
    <dbReference type="NCBI Taxonomy" id="1169474"/>
    <lineage>
        <taxon>Eukaryota</taxon>
        <taxon>Sar</taxon>
        <taxon>Alveolata</taxon>
        <taxon>Colpodellida</taxon>
        <taxon>Chromeraceae</taxon>
        <taxon>Chromera</taxon>
    </lineage>
</organism>
<protein>
    <submittedName>
        <fullName evidence="2">Uncharacterized protein</fullName>
    </submittedName>
</protein>
<dbReference type="PRINTS" id="PR01217">
    <property type="entry name" value="PRICHEXTENSN"/>
</dbReference>
<evidence type="ECO:0000256" key="1">
    <source>
        <dbReference type="SAM" id="MobiDB-lite"/>
    </source>
</evidence>
<feature type="region of interest" description="Disordered" evidence="1">
    <location>
        <begin position="470"/>
        <end position="497"/>
    </location>
</feature>
<feature type="region of interest" description="Disordered" evidence="1">
    <location>
        <begin position="152"/>
        <end position="176"/>
    </location>
</feature>
<gene>
    <name evidence="2" type="ORF">Cvel_21116</name>
</gene>
<feature type="compositionally biased region" description="Basic and acidic residues" evidence="1">
    <location>
        <begin position="520"/>
        <end position="532"/>
    </location>
</feature>
<dbReference type="VEuPathDB" id="CryptoDB:Cvel_21116"/>
<name>A0A0G4GB82_9ALVE</name>
<reference evidence="2" key="1">
    <citation type="submission" date="2014-11" db="EMBL/GenBank/DDBJ databases">
        <authorList>
            <person name="Otto D Thomas"/>
            <person name="Naeem Raeece"/>
        </authorList>
    </citation>
    <scope>NUCLEOTIDE SEQUENCE</scope>
</reference>